<comment type="caution">
    <text evidence="8">The sequence shown here is derived from an EMBL/GenBank/DDBJ whole genome shotgun (WGS) entry which is preliminary data.</text>
</comment>
<dbReference type="InterPro" id="IPR011053">
    <property type="entry name" value="Single_hybrid_motif"/>
</dbReference>
<dbReference type="Gene3D" id="3.30.559.10">
    <property type="entry name" value="Chloramphenicol acetyltransferase-like domain"/>
    <property type="match status" value="1"/>
</dbReference>
<dbReference type="SUPFAM" id="SSF51230">
    <property type="entry name" value="Single hybrid motif"/>
    <property type="match status" value="1"/>
</dbReference>
<evidence type="ECO:0000256" key="4">
    <source>
        <dbReference type="RuleBase" id="RU003423"/>
    </source>
</evidence>
<evidence type="ECO:0000313" key="8">
    <source>
        <dbReference type="EMBL" id="KAK8749982.1"/>
    </source>
</evidence>
<gene>
    <name evidence="8" type="ORF">OTU49_015164</name>
</gene>
<dbReference type="InterPro" id="IPR045257">
    <property type="entry name" value="E2/Pdx1"/>
</dbReference>
<feature type="compositionally biased region" description="Pro residues" evidence="5">
    <location>
        <begin position="151"/>
        <end position="162"/>
    </location>
</feature>
<dbReference type="SUPFAM" id="SSF52777">
    <property type="entry name" value="CoA-dependent acyltransferases"/>
    <property type="match status" value="1"/>
</dbReference>
<feature type="domain" description="Peripheral subunit-binding (PSBD)" evidence="7">
    <location>
        <begin position="106"/>
        <end position="143"/>
    </location>
</feature>
<dbReference type="PROSITE" id="PS51826">
    <property type="entry name" value="PSBD"/>
    <property type="match status" value="1"/>
</dbReference>
<evidence type="ECO:0000256" key="1">
    <source>
        <dbReference type="ARBA" id="ARBA00007317"/>
    </source>
</evidence>
<evidence type="ECO:0000259" key="6">
    <source>
        <dbReference type="PROSITE" id="PS50968"/>
    </source>
</evidence>
<dbReference type="EMBL" id="JARKIK010000008">
    <property type="protein sequence ID" value="KAK8749982.1"/>
    <property type="molecule type" value="Genomic_DNA"/>
</dbReference>
<dbReference type="InterPro" id="IPR003016">
    <property type="entry name" value="2-oxoA_DH_lipoyl-BS"/>
</dbReference>
<keyword evidence="4" id="KW-0012">Acyltransferase</keyword>
<comment type="similarity">
    <text evidence="1 4">Belongs to the 2-oxoacid dehydrogenase family.</text>
</comment>
<dbReference type="Pfam" id="PF00364">
    <property type="entry name" value="Biotin_lipoyl"/>
    <property type="match status" value="1"/>
</dbReference>
<feature type="compositionally biased region" description="Pro residues" evidence="5">
    <location>
        <begin position="176"/>
        <end position="186"/>
    </location>
</feature>
<dbReference type="CDD" id="cd06849">
    <property type="entry name" value="lipoyl_domain"/>
    <property type="match status" value="1"/>
</dbReference>
<organism evidence="8 9">
    <name type="scientific">Cherax quadricarinatus</name>
    <name type="common">Australian red claw crayfish</name>
    <dbReference type="NCBI Taxonomy" id="27406"/>
    <lineage>
        <taxon>Eukaryota</taxon>
        <taxon>Metazoa</taxon>
        <taxon>Ecdysozoa</taxon>
        <taxon>Arthropoda</taxon>
        <taxon>Crustacea</taxon>
        <taxon>Multicrustacea</taxon>
        <taxon>Malacostraca</taxon>
        <taxon>Eumalacostraca</taxon>
        <taxon>Eucarida</taxon>
        <taxon>Decapoda</taxon>
        <taxon>Pleocyemata</taxon>
        <taxon>Astacidea</taxon>
        <taxon>Parastacoidea</taxon>
        <taxon>Parastacidae</taxon>
        <taxon>Cherax</taxon>
    </lineage>
</organism>
<dbReference type="EMBL" id="JARKIK010000008">
    <property type="protein sequence ID" value="KAK8749980.1"/>
    <property type="molecule type" value="Genomic_DNA"/>
</dbReference>
<dbReference type="GO" id="GO:0006086">
    <property type="term" value="P:pyruvate decarboxylation to acetyl-CoA"/>
    <property type="evidence" value="ECO:0007669"/>
    <property type="project" value="InterPro"/>
</dbReference>
<feature type="domain" description="Lipoyl-binding" evidence="6">
    <location>
        <begin position="1"/>
        <end position="65"/>
    </location>
</feature>
<reference evidence="8" key="2">
    <citation type="submission" date="2024-01" db="EMBL/GenBank/DDBJ databases">
        <authorList>
            <person name="He J."/>
            <person name="Wang M."/>
            <person name="Zheng J."/>
            <person name="Liu Z."/>
        </authorList>
    </citation>
    <scope>NUCLEOTIDE SEQUENCE</scope>
    <source>
        <strain evidence="8">ZL_2023a</strain>
        <tissue evidence="8">Muscle</tissue>
    </source>
</reference>
<evidence type="ECO:0000256" key="3">
    <source>
        <dbReference type="ARBA" id="ARBA00022946"/>
    </source>
</evidence>
<dbReference type="PROSITE" id="PS00189">
    <property type="entry name" value="LIPOYL"/>
    <property type="match status" value="1"/>
</dbReference>
<evidence type="ECO:0000259" key="7">
    <source>
        <dbReference type="PROSITE" id="PS51826"/>
    </source>
</evidence>
<dbReference type="AlphaFoldDB" id="A0AAW0YE93"/>
<dbReference type="GO" id="GO:0005739">
    <property type="term" value="C:mitochondrion"/>
    <property type="evidence" value="ECO:0007669"/>
    <property type="project" value="TreeGrafter"/>
</dbReference>
<keyword evidence="9" id="KW-1185">Reference proteome</keyword>
<dbReference type="EC" id="2.3.1.-" evidence="4"/>
<feature type="region of interest" description="Disordered" evidence="5">
    <location>
        <begin position="149"/>
        <end position="186"/>
    </location>
</feature>
<keyword evidence="2 4" id="KW-0450">Lipoyl</keyword>
<dbReference type="GO" id="GO:0045254">
    <property type="term" value="C:pyruvate dehydrogenase complex"/>
    <property type="evidence" value="ECO:0007669"/>
    <property type="project" value="InterPro"/>
</dbReference>
<dbReference type="GO" id="GO:0016746">
    <property type="term" value="F:acyltransferase activity"/>
    <property type="evidence" value="ECO:0007669"/>
    <property type="project" value="UniProtKB-KW"/>
</dbReference>
<dbReference type="InterPro" id="IPR004167">
    <property type="entry name" value="PSBD"/>
</dbReference>
<dbReference type="InterPro" id="IPR036625">
    <property type="entry name" value="E3-bd_dom_sf"/>
</dbReference>
<dbReference type="SUPFAM" id="SSF47005">
    <property type="entry name" value="Peripheral subunit-binding domain of 2-oxo acid dehydrogenase complex"/>
    <property type="match status" value="1"/>
</dbReference>
<proteinExistence type="inferred from homology"/>
<dbReference type="PROSITE" id="PS50968">
    <property type="entry name" value="BIOTINYL_LIPOYL"/>
    <property type="match status" value="1"/>
</dbReference>
<dbReference type="PANTHER" id="PTHR23151">
    <property type="entry name" value="DIHYDROLIPOAMIDE ACETYL/SUCCINYL-TRANSFERASE-RELATED"/>
    <property type="match status" value="1"/>
</dbReference>
<accession>A0AAW0YE93</accession>
<dbReference type="InterPro" id="IPR000089">
    <property type="entry name" value="Biotin_lipoyl"/>
</dbReference>
<keyword evidence="4" id="KW-0808">Transferase</keyword>
<dbReference type="PANTHER" id="PTHR23151:SF90">
    <property type="entry name" value="DIHYDROLIPOYLLYSINE-RESIDUE ACETYLTRANSFERASE COMPONENT OF PYRUVATE DEHYDROGENASE COMPLEX, MITOCHONDRIAL-RELATED"/>
    <property type="match status" value="1"/>
</dbReference>
<dbReference type="Gene3D" id="4.10.320.10">
    <property type="entry name" value="E3-binding domain"/>
    <property type="match status" value="1"/>
</dbReference>
<dbReference type="Proteomes" id="UP001445076">
    <property type="component" value="Unassembled WGS sequence"/>
</dbReference>
<dbReference type="Pfam" id="PF00198">
    <property type="entry name" value="2-oxoacid_dh"/>
    <property type="match status" value="1"/>
</dbReference>
<sequence length="431" mass="45511">MMEGTIIKWLKMEGDPIQPGDVLCDIQTDKAVVSLETEEEGILAKILVAEDTKDVKVGTLIAVMVAEGEDWKTVEMPLQEEIIPSSGAQPVTVTRTPASVAAGHGNFGPSVRLLLEKYGLTVDQVPAGGPHGKLLKGDVLQTIKDKNLQPQPIPAVPPPEAPKPASAAAAHGMPTAAPPPPSVPVPPPVLGTSEDGYQDSEITNMRRTIAKRLVQSKSGIAHSYATVECVVDKLVALRKQYKAEGINVSVNDLVIKAVAVALTRCPEMNCVWKGDQLMISNQIDISIAVATPAGLITPIIHGADALGVEDISTRARDLAGRARENKLKLDEFQGGTFTISNLGMFGISEFSAIINPPQCGILALGGSRLSLSDSGAPVMCMSATLSYDRAGVDDDTAATFLNIVKHLLEDPTTVMLGAYTSKVNHPMAALL</sequence>
<evidence type="ECO:0000313" key="9">
    <source>
        <dbReference type="Proteomes" id="UP001445076"/>
    </source>
</evidence>
<name>A0AAW0YE93_CHEQU</name>
<keyword evidence="3" id="KW-0809">Transit peptide</keyword>
<evidence type="ECO:0000256" key="2">
    <source>
        <dbReference type="ARBA" id="ARBA00022823"/>
    </source>
</evidence>
<evidence type="ECO:0000256" key="5">
    <source>
        <dbReference type="SAM" id="MobiDB-lite"/>
    </source>
</evidence>
<dbReference type="InterPro" id="IPR001078">
    <property type="entry name" value="2-oxoacid_DH_actylTfrase"/>
</dbReference>
<feature type="compositionally biased region" description="Low complexity" evidence="5">
    <location>
        <begin position="163"/>
        <end position="175"/>
    </location>
</feature>
<reference evidence="8 9" key="1">
    <citation type="journal article" date="2024" name="BMC Genomics">
        <title>Genome assembly of redclaw crayfish (Cherax quadricarinatus) provides insights into its immune adaptation and hypoxia tolerance.</title>
        <authorList>
            <person name="Liu Z."/>
            <person name="Zheng J."/>
            <person name="Li H."/>
            <person name="Fang K."/>
            <person name="Wang S."/>
            <person name="He J."/>
            <person name="Zhou D."/>
            <person name="Weng S."/>
            <person name="Chi M."/>
            <person name="Gu Z."/>
            <person name="He J."/>
            <person name="Li F."/>
            <person name="Wang M."/>
        </authorList>
    </citation>
    <scope>NUCLEOTIDE SEQUENCE [LARGE SCALE GENOMIC DNA]</scope>
    <source>
        <strain evidence="8">ZL_2023a</strain>
    </source>
</reference>
<protein>
    <recommendedName>
        <fullName evidence="4">Dihydrolipoamide acetyltransferase component of pyruvate dehydrogenase complex</fullName>
        <ecNumber evidence="4">2.3.1.-</ecNumber>
    </recommendedName>
</protein>
<dbReference type="InterPro" id="IPR023213">
    <property type="entry name" value="CAT-like_dom_sf"/>
</dbReference>
<comment type="cofactor">
    <cofactor evidence="4">
        <name>(R)-lipoate</name>
        <dbReference type="ChEBI" id="CHEBI:83088"/>
    </cofactor>
</comment>
<dbReference type="Gene3D" id="2.40.50.100">
    <property type="match status" value="1"/>
</dbReference>